<evidence type="ECO:0000313" key="1">
    <source>
        <dbReference type="EMBL" id="AEY78220.1"/>
    </source>
</evidence>
<organism evidence="1">
    <name type="scientific">Aliivibrio fischeri</name>
    <name type="common">Vibrio fischeri</name>
    <dbReference type="NCBI Taxonomy" id="668"/>
    <lineage>
        <taxon>Bacteria</taxon>
        <taxon>Pseudomonadati</taxon>
        <taxon>Pseudomonadota</taxon>
        <taxon>Gammaproteobacteria</taxon>
        <taxon>Vibrionales</taxon>
        <taxon>Vibrionaceae</taxon>
        <taxon>Aliivibrio</taxon>
    </lineage>
</organism>
<geneLocation type="plasmid" evidence="1">
    <name>pKB1A97-67</name>
</geneLocation>
<name>H2ES53_ALIFS</name>
<proteinExistence type="predicted"/>
<protein>
    <submittedName>
        <fullName evidence="1">Uncharacterized protein</fullName>
    </submittedName>
</protein>
<dbReference type="EMBL" id="JQ031552">
    <property type="protein sequence ID" value="AEY78220.1"/>
    <property type="molecule type" value="Genomic_DNA"/>
</dbReference>
<sequence length="59" mass="7139">MLQFMKKWYQAFKEDKAVRLAKESVIEANSNTSTSNFWQNWSDGENAYYDEQQRKGNYY</sequence>
<accession>H2ES53</accession>
<reference evidence="1" key="1">
    <citation type="submission" date="2011-11" db="EMBL/GenBank/DDBJ databases">
        <authorList>
            <person name="Summers A.O."/>
            <person name="Wireman J."/>
            <person name="Williams L.E."/>
        </authorList>
    </citation>
    <scope>NUCLEOTIDE SEQUENCE</scope>
    <source>
        <strain evidence="1">KB1A-97</strain>
        <plasmid evidence="1">pKB1A97-67</plasmid>
    </source>
</reference>
<dbReference type="AlphaFoldDB" id="H2ES53"/>
<dbReference type="RefSeq" id="WP_014343634.1">
    <property type="nucleotide sequence ID" value="NC_016851.1"/>
</dbReference>
<keyword evidence="1" id="KW-0614">Plasmid</keyword>